<evidence type="ECO:0000313" key="4">
    <source>
        <dbReference type="Proteomes" id="UP001140949"/>
    </source>
</evidence>
<dbReference type="AlphaFoldDB" id="A0AAX6DPW4"/>
<proteinExistence type="predicted"/>
<dbReference type="EMBL" id="JANAVB010042814">
    <property type="protein sequence ID" value="KAJ6793746.1"/>
    <property type="molecule type" value="Genomic_DNA"/>
</dbReference>
<sequence>MREARSLGQLREGCSSVDVLAEGGSAASGRGRQWGETHREGFPSTGGGSRAPARPHTEGGAITLPEARLWGGDCSRPRRDGIGIPDLRGSGGAFDAGGCYGEGRCDLLYVARYRRRLGGGDLGDYHRAEGTEERVGRGGRGGVRQPLDEGAGRAAPAGGLAA</sequence>
<organism evidence="2 4">
    <name type="scientific">Iris pallida</name>
    <name type="common">Sweet iris</name>
    <dbReference type="NCBI Taxonomy" id="29817"/>
    <lineage>
        <taxon>Eukaryota</taxon>
        <taxon>Viridiplantae</taxon>
        <taxon>Streptophyta</taxon>
        <taxon>Embryophyta</taxon>
        <taxon>Tracheophyta</taxon>
        <taxon>Spermatophyta</taxon>
        <taxon>Magnoliopsida</taxon>
        <taxon>Liliopsida</taxon>
        <taxon>Asparagales</taxon>
        <taxon>Iridaceae</taxon>
        <taxon>Iridoideae</taxon>
        <taxon>Irideae</taxon>
        <taxon>Iris</taxon>
    </lineage>
</organism>
<dbReference type="EMBL" id="JANAVB010031332">
    <property type="protein sequence ID" value="KAJ6812165.1"/>
    <property type="molecule type" value="Genomic_DNA"/>
</dbReference>
<protein>
    <submittedName>
        <fullName evidence="2">Uncharacterized protein</fullName>
    </submittedName>
</protein>
<name>A0AAX6DPW4_IRIPA</name>
<keyword evidence="4" id="KW-1185">Reference proteome</keyword>
<gene>
    <name evidence="3" type="ORF">M6B38_150085</name>
    <name evidence="2" type="ORF">M6B38_235550</name>
</gene>
<reference evidence="2" key="1">
    <citation type="journal article" date="2023" name="GigaByte">
        <title>Genome assembly of the bearded iris, Iris pallida Lam.</title>
        <authorList>
            <person name="Bruccoleri R.E."/>
            <person name="Oakeley E.J."/>
            <person name="Faust A.M.E."/>
            <person name="Altorfer M."/>
            <person name="Dessus-Babus S."/>
            <person name="Burckhardt D."/>
            <person name="Oertli M."/>
            <person name="Naumann U."/>
            <person name="Petersen F."/>
            <person name="Wong J."/>
        </authorList>
    </citation>
    <scope>NUCLEOTIDE SEQUENCE</scope>
    <source>
        <strain evidence="2">GSM-AAB239-AS_SAM_17_03QT</strain>
    </source>
</reference>
<evidence type="ECO:0000313" key="3">
    <source>
        <dbReference type="EMBL" id="KAJ6812165.1"/>
    </source>
</evidence>
<evidence type="ECO:0000256" key="1">
    <source>
        <dbReference type="SAM" id="MobiDB-lite"/>
    </source>
</evidence>
<accession>A0AAX6DPW4</accession>
<feature type="compositionally biased region" description="Low complexity" evidence="1">
    <location>
        <begin position="152"/>
        <end position="162"/>
    </location>
</feature>
<feature type="region of interest" description="Disordered" evidence="1">
    <location>
        <begin position="128"/>
        <end position="162"/>
    </location>
</feature>
<comment type="caution">
    <text evidence="2">The sequence shown here is derived from an EMBL/GenBank/DDBJ whole genome shotgun (WGS) entry which is preliminary data.</text>
</comment>
<feature type="region of interest" description="Disordered" evidence="1">
    <location>
        <begin position="21"/>
        <end position="61"/>
    </location>
</feature>
<dbReference type="Proteomes" id="UP001140949">
    <property type="component" value="Unassembled WGS sequence"/>
</dbReference>
<evidence type="ECO:0000313" key="2">
    <source>
        <dbReference type="EMBL" id="KAJ6793746.1"/>
    </source>
</evidence>
<reference evidence="2" key="2">
    <citation type="submission" date="2023-04" db="EMBL/GenBank/DDBJ databases">
        <authorList>
            <person name="Bruccoleri R.E."/>
            <person name="Oakeley E.J."/>
            <person name="Faust A.-M."/>
            <person name="Dessus-Babus S."/>
            <person name="Altorfer M."/>
            <person name="Burckhardt D."/>
            <person name="Oertli M."/>
            <person name="Naumann U."/>
            <person name="Petersen F."/>
            <person name="Wong J."/>
        </authorList>
    </citation>
    <scope>NUCLEOTIDE SEQUENCE</scope>
    <source>
        <strain evidence="2">GSM-AAB239-AS_SAM_17_03QT</strain>
        <tissue evidence="2">Leaf</tissue>
    </source>
</reference>